<keyword evidence="10" id="KW-1185">Reference proteome</keyword>
<keyword evidence="6 7" id="KW-0472">Membrane</keyword>
<keyword evidence="3" id="KW-0677">Repeat</keyword>
<dbReference type="Proteomes" id="UP000811609">
    <property type="component" value="Chromosome 3"/>
</dbReference>
<comment type="subcellular location">
    <subcellularLocation>
        <location evidence="1">Membrane</location>
        <topology evidence="1">Multi-pass membrane protein</topology>
    </subcellularLocation>
</comment>
<sequence>MLVATVIASVTFQAGLNPPGGVWQQDSENGTEAAGTSILLSKHSDIGYHYFLNFNTVSFVAAVSVLLVEISGLPVRYKFFIWLLALTMIIAIWAMAVAYFNALYLVNPTYLVGIYLADIFSVVLLAAGAVHIIRLLFWIGKLLLKFVLWLITKHPANDAVNV</sequence>
<evidence type="ECO:0000256" key="4">
    <source>
        <dbReference type="ARBA" id="ARBA00022989"/>
    </source>
</evidence>
<feature type="transmembrane region" description="Helical" evidence="7">
    <location>
        <begin position="112"/>
        <end position="137"/>
    </location>
</feature>
<dbReference type="PANTHER" id="PTHR24186:SF37">
    <property type="entry name" value="PGG DOMAIN-CONTAINING PROTEIN"/>
    <property type="match status" value="1"/>
</dbReference>
<evidence type="ECO:0000259" key="8">
    <source>
        <dbReference type="Pfam" id="PF13962"/>
    </source>
</evidence>
<evidence type="ECO:0000313" key="9">
    <source>
        <dbReference type="EMBL" id="KAG6660509.1"/>
    </source>
</evidence>
<proteinExistence type="predicted"/>
<dbReference type="PANTHER" id="PTHR24186">
    <property type="entry name" value="PROTEIN PHOSPHATASE 1 REGULATORY SUBUNIT"/>
    <property type="match status" value="1"/>
</dbReference>
<dbReference type="GO" id="GO:0005886">
    <property type="term" value="C:plasma membrane"/>
    <property type="evidence" value="ECO:0007669"/>
    <property type="project" value="TreeGrafter"/>
</dbReference>
<evidence type="ECO:0000313" key="10">
    <source>
        <dbReference type="Proteomes" id="UP000811609"/>
    </source>
</evidence>
<dbReference type="InterPro" id="IPR026961">
    <property type="entry name" value="PGG_dom"/>
</dbReference>
<keyword evidence="4 7" id="KW-1133">Transmembrane helix</keyword>
<evidence type="ECO:0000256" key="3">
    <source>
        <dbReference type="ARBA" id="ARBA00022737"/>
    </source>
</evidence>
<keyword evidence="5" id="KW-0040">ANK repeat</keyword>
<evidence type="ECO:0000256" key="1">
    <source>
        <dbReference type="ARBA" id="ARBA00004141"/>
    </source>
</evidence>
<keyword evidence="2 7" id="KW-0812">Transmembrane</keyword>
<feature type="domain" description="PGG" evidence="8">
    <location>
        <begin position="1"/>
        <end position="106"/>
    </location>
</feature>
<feature type="transmembrane region" description="Helical" evidence="7">
    <location>
        <begin position="80"/>
        <end position="100"/>
    </location>
</feature>
<dbReference type="EMBL" id="CM031811">
    <property type="protein sequence ID" value="KAG6660509.1"/>
    <property type="molecule type" value="Genomic_DNA"/>
</dbReference>
<evidence type="ECO:0000256" key="6">
    <source>
        <dbReference type="ARBA" id="ARBA00023136"/>
    </source>
</evidence>
<reference evidence="9" key="1">
    <citation type="submission" date="2020-12" db="EMBL/GenBank/DDBJ databases">
        <title>WGS assembly of Carya illinoinensis cv. Pawnee.</title>
        <authorList>
            <person name="Platts A."/>
            <person name="Shu S."/>
            <person name="Wright S."/>
            <person name="Barry K."/>
            <person name="Edger P."/>
            <person name="Pires J.C."/>
            <person name="Schmutz J."/>
        </authorList>
    </citation>
    <scope>NUCLEOTIDE SEQUENCE</scope>
    <source>
        <tissue evidence="9">Leaf</tissue>
    </source>
</reference>
<dbReference type="Pfam" id="PF13962">
    <property type="entry name" value="PGG"/>
    <property type="match status" value="1"/>
</dbReference>
<evidence type="ECO:0000256" key="5">
    <source>
        <dbReference type="ARBA" id="ARBA00023043"/>
    </source>
</evidence>
<evidence type="ECO:0000256" key="7">
    <source>
        <dbReference type="SAM" id="Phobius"/>
    </source>
</evidence>
<gene>
    <name evidence="9" type="ORF">CIPAW_03G112200</name>
</gene>
<comment type="caution">
    <text evidence="9">The sequence shown here is derived from an EMBL/GenBank/DDBJ whole genome shotgun (WGS) entry which is preliminary data.</text>
</comment>
<organism evidence="9 10">
    <name type="scientific">Carya illinoinensis</name>
    <name type="common">Pecan</name>
    <dbReference type="NCBI Taxonomy" id="32201"/>
    <lineage>
        <taxon>Eukaryota</taxon>
        <taxon>Viridiplantae</taxon>
        <taxon>Streptophyta</taxon>
        <taxon>Embryophyta</taxon>
        <taxon>Tracheophyta</taxon>
        <taxon>Spermatophyta</taxon>
        <taxon>Magnoliopsida</taxon>
        <taxon>eudicotyledons</taxon>
        <taxon>Gunneridae</taxon>
        <taxon>Pentapetalae</taxon>
        <taxon>rosids</taxon>
        <taxon>fabids</taxon>
        <taxon>Fagales</taxon>
        <taxon>Juglandaceae</taxon>
        <taxon>Carya</taxon>
    </lineage>
</organism>
<evidence type="ECO:0000256" key="2">
    <source>
        <dbReference type="ARBA" id="ARBA00022692"/>
    </source>
</evidence>
<accession>A0A8T1R1W6</accession>
<protein>
    <recommendedName>
        <fullName evidence="8">PGG domain-containing protein</fullName>
    </recommendedName>
</protein>
<name>A0A8T1R1W6_CARIL</name>
<dbReference type="AlphaFoldDB" id="A0A8T1R1W6"/>
<feature type="transmembrane region" description="Helical" evidence="7">
    <location>
        <begin position="48"/>
        <end position="68"/>
    </location>
</feature>